<organism evidence="1 2">
    <name type="scientific">Photobacterium toruni</name>
    <dbReference type="NCBI Taxonomy" id="1935446"/>
    <lineage>
        <taxon>Bacteria</taxon>
        <taxon>Pseudomonadati</taxon>
        <taxon>Pseudomonadota</taxon>
        <taxon>Gammaproteobacteria</taxon>
        <taxon>Vibrionales</taxon>
        <taxon>Vibrionaceae</taxon>
        <taxon>Photobacterium</taxon>
    </lineage>
</organism>
<dbReference type="EMBL" id="JAYXUG010000013">
    <property type="protein sequence ID" value="MEC6833017.1"/>
    <property type="molecule type" value="Genomic_DNA"/>
</dbReference>
<name>A0ABU6L8W6_9GAMM</name>
<dbReference type="RefSeq" id="WP_327775317.1">
    <property type="nucleotide sequence ID" value="NZ_JAYXUG010000013.1"/>
</dbReference>
<reference evidence="1 2" key="1">
    <citation type="submission" date="2024-01" db="EMBL/GenBank/DDBJ databases">
        <title>Active colonisers of the gastrointestinal tract of Atlantic salmon farmed in a warm water region.</title>
        <authorList>
            <person name="Bowman J.P."/>
        </authorList>
    </citation>
    <scope>NUCLEOTIDE SEQUENCE [LARGE SCALE GENOMIC DNA]</scope>
    <source>
        <strain evidence="1 2">S3MW1</strain>
    </source>
</reference>
<accession>A0ABU6L8W6</accession>
<gene>
    <name evidence="1" type="ORF">VXS06_14715</name>
</gene>
<evidence type="ECO:0000313" key="1">
    <source>
        <dbReference type="EMBL" id="MEC6833017.1"/>
    </source>
</evidence>
<dbReference type="Proteomes" id="UP001306119">
    <property type="component" value="Unassembled WGS sequence"/>
</dbReference>
<keyword evidence="2" id="KW-1185">Reference proteome</keyword>
<proteinExistence type="predicted"/>
<protein>
    <submittedName>
        <fullName evidence="1">Uncharacterized protein</fullName>
    </submittedName>
</protein>
<comment type="caution">
    <text evidence="1">The sequence shown here is derived from an EMBL/GenBank/DDBJ whole genome shotgun (WGS) entry which is preliminary data.</text>
</comment>
<evidence type="ECO:0000313" key="2">
    <source>
        <dbReference type="Proteomes" id="UP001306119"/>
    </source>
</evidence>
<sequence length="98" mass="11102">MACDCIETTIANLKQRTIEQLKEREVNYVAGSLTVDFANRAIFLTANPDTCPITLPINTSYLRVKNDDTPYKKKTNIEQDLIMTFCPLCGHKFVEGDE</sequence>